<dbReference type="OrthoDB" id="4516040at2"/>
<protein>
    <recommendedName>
        <fullName evidence="5">DNA-binding protein</fullName>
    </recommendedName>
</protein>
<dbReference type="InterPro" id="IPR052513">
    <property type="entry name" value="Thioester_dehydratase-like"/>
</dbReference>
<evidence type="ECO:0000259" key="2">
    <source>
        <dbReference type="Pfam" id="PF12172"/>
    </source>
</evidence>
<evidence type="ECO:0000313" key="3">
    <source>
        <dbReference type="EMBL" id="AXI81041.1"/>
    </source>
</evidence>
<gene>
    <name evidence="3" type="ORF">C7M71_030335</name>
</gene>
<keyword evidence="4" id="KW-1185">Reference proteome</keyword>
<feature type="domain" description="ChsH2 rubredoxin-like zinc ribbon" evidence="2">
    <location>
        <begin position="143"/>
        <end position="169"/>
    </location>
</feature>
<dbReference type="RefSeq" id="WP_111488936.1">
    <property type="nucleotide sequence ID" value="NZ_CP031264.1"/>
</dbReference>
<organism evidence="3 4">
    <name type="scientific">Peterkaempfera bronchialis</name>
    <dbReference type="NCBI Taxonomy" id="2126346"/>
    <lineage>
        <taxon>Bacteria</taxon>
        <taxon>Bacillati</taxon>
        <taxon>Actinomycetota</taxon>
        <taxon>Actinomycetes</taxon>
        <taxon>Kitasatosporales</taxon>
        <taxon>Streptomycetaceae</taxon>
        <taxon>Peterkaempfera</taxon>
    </lineage>
</organism>
<dbReference type="PANTHER" id="PTHR34075">
    <property type="entry name" value="BLR3430 PROTEIN"/>
    <property type="match status" value="1"/>
</dbReference>
<dbReference type="Pfam" id="PF01796">
    <property type="entry name" value="OB_ChsH2_C"/>
    <property type="match status" value="1"/>
</dbReference>
<dbReference type="InterPro" id="IPR002878">
    <property type="entry name" value="ChsH2_C"/>
</dbReference>
<accession>A0A345T4Y6</accession>
<dbReference type="PANTHER" id="PTHR34075:SF5">
    <property type="entry name" value="BLR3430 PROTEIN"/>
    <property type="match status" value="1"/>
</dbReference>
<dbReference type="SUPFAM" id="SSF50249">
    <property type="entry name" value="Nucleic acid-binding proteins"/>
    <property type="match status" value="1"/>
</dbReference>
<proteinExistence type="predicted"/>
<evidence type="ECO:0000313" key="4">
    <source>
        <dbReference type="Proteomes" id="UP000249340"/>
    </source>
</evidence>
<evidence type="ECO:0000259" key="1">
    <source>
        <dbReference type="Pfam" id="PF01796"/>
    </source>
</evidence>
<name>A0A345T4Y6_9ACTN</name>
<sequence>MRTRTPDGVVHDYDDPRLLRERGLRASLEQTGPEVTPDVVAGLADRDARALSAGRSPRLPTFGASAVLFALAEMAGSGTPGTLLAAEQATMTMAAVGEDTTGRATVRRVEPEARPVPATRTTPGLPIPISLAAYDRAFEPKVRWEAARCGGCGTLAYPPRHRCRGCGAEAGWGTSPLPRRAEVYTCVTVHVPVPGMASPYDLALVQLADTDVRVLVRTTAAAPGDIGIGRTGRMTLRRVAVRSGVPDYGYAFWPDTEGGAAPGPDTVKEAAR</sequence>
<dbReference type="Pfam" id="PF12172">
    <property type="entry name" value="zf-ChsH2"/>
    <property type="match status" value="1"/>
</dbReference>
<reference evidence="4" key="1">
    <citation type="submission" date="2018-07" db="EMBL/GenBank/DDBJ databases">
        <title>Streptacidiphilus bronchialis DSM 106435 chromosome.</title>
        <authorList>
            <person name="Batra D."/>
            <person name="Gulvik C.A."/>
        </authorList>
    </citation>
    <scope>NUCLEOTIDE SEQUENCE [LARGE SCALE GENOMIC DNA]</scope>
    <source>
        <strain evidence="4">DSM 106435</strain>
    </source>
</reference>
<evidence type="ECO:0008006" key="5">
    <source>
        <dbReference type="Google" id="ProtNLM"/>
    </source>
</evidence>
<dbReference type="KEGG" id="stri:C7M71_030335"/>
<dbReference type="EMBL" id="CP031264">
    <property type="protein sequence ID" value="AXI81041.1"/>
    <property type="molecule type" value="Genomic_DNA"/>
</dbReference>
<dbReference type="InterPro" id="IPR022002">
    <property type="entry name" value="ChsH2_Znr"/>
</dbReference>
<dbReference type="AlphaFoldDB" id="A0A345T4Y6"/>
<feature type="domain" description="ChsH2 C-terminal OB-fold" evidence="1">
    <location>
        <begin position="176"/>
        <end position="229"/>
    </location>
</feature>
<dbReference type="InterPro" id="IPR012340">
    <property type="entry name" value="NA-bd_OB-fold"/>
</dbReference>
<dbReference type="Proteomes" id="UP000249340">
    <property type="component" value="Chromosome"/>
</dbReference>